<evidence type="ECO:0000256" key="1">
    <source>
        <dbReference type="SAM" id="MobiDB-lite"/>
    </source>
</evidence>
<feature type="non-terminal residue" evidence="2">
    <location>
        <position position="1"/>
    </location>
</feature>
<dbReference type="AlphaFoldDB" id="X1R919"/>
<sequence length="448" mass="48310">ADEPLAKLDNVMVAESNAPENTKVTMTPNADKTVWTGTYITGDKEDRDGTATVYAFGYEDLVGNEGVEDTTTFNVDRMAPPAPNLDAITGFPETPTPTATWLIESEAEDNLLGALVPLEKGTVKIRVGTTVYTLTPTATGYYSKSITLPEGITEVGIQHIDRAGNAGEENAENITLDSIAPSITWDTIADKALVDGVQINNATPTITLTIHDAGLGVDNWGFNADDNTGYSVQLWDENENVIGENLANALAHDNNVLAFENTLSKLADSTYYIYVEAGDSQLMDNALIEFVVDTVAPGAPSVDAAYVITSTMDAPMIVKKASRAIAGTAEAGADITVYGTVDTTETTLTTPTLKLRAPPMPRSAPSVGARLNVDGGERLWWRMNRAERVCGRDGEPASSPERGGSWFRGFTRDRRGPPQHGSRWVNNRSQSTTTLPLNTRPRTRKRRV</sequence>
<name>X1R919_9ZZZZ</name>
<reference evidence="2" key="1">
    <citation type="journal article" date="2014" name="Front. Microbiol.">
        <title>High frequency of phylogenetically diverse reductive dehalogenase-homologous genes in deep subseafloor sedimentary metagenomes.</title>
        <authorList>
            <person name="Kawai M."/>
            <person name="Futagami T."/>
            <person name="Toyoda A."/>
            <person name="Takaki Y."/>
            <person name="Nishi S."/>
            <person name="Hori S."/>
            <person name="Arai W."/>
            <person name="Tsubouchi T."/>
            <person name="Morono Y."/>
            <person name="Uchiyama I."/>
            <person name="Ito T."/>
            <person name="Fujiyama A."/>
            <person name="Inagaki F."/>
            <person name="Takami H."/>
        </authorList>
    </citation>
    <scope>NUCLEOTIDE SEQUENCE</scope>
    <source>
        <strain evidence="2">Expedition CK06-06</strain>
    </source>
</reference>
<protein>
    <recommendedName>
        <fullName evidence="3">Bacterial Ig-like domain-containing protein</fullName>
    </recommendedName>
</protein>
<comment type="caution">
    <text evidence="2">The sequence shown here is derived from an EMBL/GenBank/DDBJ whole genome shotgun (WGS) entry which is preliminary data.</text>
</comment>
<organism evidence="2">
    <name type="scientific">marine sediment metagenome</name>
    <dbReference type="NCBI Taxonomy" id="412755"/>
    <lineage>
        <taxon>unclassified sequences</taxon>
        <taxon>metagenomes</taxon>
        <taxon>ecological metagenomes</taxon>
    </lineage>
</organism>
<evidence type="ECO:0008006" key="3">
    <source>
        <dbReference type="Google" id="ProtNLM"/>
    </source>
</evidence>
<feature type="region of interest" description="Disordered" evidence="1">
    <location>
        <begin position="390"/>
        <end position="448"/>
    </location>
</feature>
<proteinExistence type="predicted"/>
<gene>
    <name evidence="2" type="ORF">S12H4_13728</name>
</gene>
<evidence type="ECO:0000313" key="2">
    <source>
        <dbReference type="EMBL" id="GAI77247.1"/>
    </source>
</evidence>
<accession>X1R919</accession>
<dbReference type="EMBL" id="BARW01006535">
    <property type="protein sequence ID" value="GAI77247.1"/>
    <property type="molecule type" value="Genomic_DNA"/>
</dbReference>